<evidence type="ECO:0000313" key="2">
    <source>
        <dbReference type="Proteomes" id="UP000050525"/>
    </source>
</evidence>
<dbReference type="EMBL" id="AKHW03002185">
    <property type="protein sequence ID" value="KYO39514.1"/>
    <property type="molecule type" value="Genomic_DNA"/>
</dbReference>
<name>A0A151NRU9_ALLMI</name>
<reference evidence="1 2" key="1">
    <citation type="journal article" date="2012" name="Genome Biol.">
        <title>Sequencing three crocodilian genomes to illuminate the evolution of archosaurs and amniotes.</title>
        <authorList>
            <person name="St John J.A."/>
            <person name="Braun E.L."/>
            <person name="Isberg S.R."/>
            <person name="Miles L.G."/>
            <person name="Chong A.Y."/>
            <person name="Gongora J."/>
            <person name="Dalzell P."/>
            <person name="Moran C."/>
            <person name="Bed'hom B."/>
            <person name="Abzhanov A."/>
            <person name="Burgess S.C."/>
            <person name="Cooksey A.M."/>
            <person name="Castoe T.A."/>
            <person name="Crawford N.G."/>
            <person name="Densmore L.D."/>
            <person name="Drew J.C."/>
            <person name="Edwards S.V."/>
            <person name="Faircloth B.C."/>
            <person name="Fujita M.K."/>
            <person name="Greenwold M.J."/>
            <person name="Hoffmann F.G."/>
            <person name="Howard J.M."/>
            <person name="Iguchi T."/>
            <person name="Janes D.E."/>
            <person name="Khan S.Y."/>
            <person name="Kohno S."/>
            <person name="de Koning A.J."/>
            <person name="Lance S.L."/>
            <person name="McCarthy F.M."/>
            <person name="McCormack J.E."/>
            <person name="Merchant M.E."/>
            <person name="Peterson D.G."/>
            <person name="Pollock D.D."/>
            <person name="Pourmand N."/>
            <person name="Raney B.J."/>
            <person name="Roessler K.A."/>
            <person name="Sanford J.R."/>
            <person name="Sawyer R.H."/>
            <person name="Schmidt C.J."/>
            <person name="Triplett E.W."/>
            <person name="Tuberville T.D."/>
            <person name="Venegas-Anaya M."/>
            <person name="Howard J.T."/>
            <person name="Jarvis E.D."/>
            <person name="Guillette L.J.Jr."/>
            <person name="Glenn T.C."/>
            <person name="Green R.E."/>
            <person name="Ray D.A."/>
        </authorList>
    </citation>
    <scope>NUCLEOTIDE SEQUENCE [LARGE SCALE GENOMIC DNA]</scope>
    <source>
        <strain evidence="1">KSC_2009_1</strain>
    </source>
</reference>
<accession>A0A151NRU9</accession>
<keyword evidence="2" id="KW-1185">Reference proteome</keyword>
<comment type="caution">
    <text evidence="1">The sequence shown here is derived from an EMBL/GenBank/DDBJ whole genome shotgun (WGS) entry which is preliminary data.</text>
</comment>
<protein>
    <submittedName>
        <fullName evidence="1">Uncharacterized protein</fullName>
    </submittedName>
</protein>
<organism evidence="1 2">
    <name type="scientific">Alligator mississippiensis</name>
    <name type="common">American alligator</name>
    <dbReference type="NCBI Taxonomy" id="8496"/>
    <lineage>
        <taxon>Eukaryota</taxon>
        <taxon>Metazoa</taxon>
        <taxon>Chordata</taxon>
        <taxon>Craniata</taxon>
        <taxon>Vertebrata</taxon>
        <taxon>Euteleostomi</taxon>
        <taxon>Archelosauria</taxon>
        <taxon>Archosauria</taxon>
        <taxon>Crocodylia</taxon>
        <taxon>Alligatoridae</taxon>
        <taxon>Alligatorinae</taxon>
        <taxon>Alligator</taxon>
    </lineage>
</organism>
<evidence type="ECO:0000313" key="1">
    <source>
        <dbReference type="EMBL" id="KYO39514.1"/>
    </source>
</evidence>
<dbReference type="AlphaFoldDB" id="A0A151NRU9"/>
<proteinExistence type="predicted"/>
<dbReference type="Proteomes" id="UP000050525">
    <property type="component" value="Unassembled WGS sequence"/>
</dbReference>
<sequence>MLVPEQQPSASAQRRGLQNDQLGHQLGLLSTLGGSCTPREVVPMHVLPHINAICLRWGVYISANILNISWTLAPCSRLPCIHCSPDLGPPGLRLQLSFTEETKYELRTVAFIKAASKSEMGQGSAPANKEEITCIPPLAS</sequence>
<gene>
    <name evidence="1" type="ORF">Y1Q_0018615</name>
</gene>